<keyword evidence="3" id="KW-1185">Reference proteome</keyword>
<evidence type="ECO:0000256" key="1">
    <source>
        <dbReference type="SAM" id="MobiDB-lite"/>
    </source>
</evidence>
<proteinExistence type="predicted"/>
<sequence>MQILIIDDASTIPRAALDAIARLDGEPVIIDYKTKENDTMFNRRNMLVAALAGLAGALTTGAERLTQLAVANDNFRQSFSSRYGNNPRSLNGNSHRNSKAAQQKRAARKLRNVRARASKRA</sequence>
<dbReference type="GO" id="GO:0004527">
    <property type="term" value="F:exonuclease activity"/>
    <property type="evidence" value="ECO:0007669"/>
    <property type="project" value="UniProtKB-KW"/>
</dbReference>
<reference evidence="2" key="1">
    <citation type="journal article" date="2022" name="Viruses">
        <title>Isolation of novel Xanthomonas phages for the plant pathogens X. translucens and X. campestris.</title>
        <authorList>
            <person name="Erdrich S.H."/>
            <person name="Sharma V."/>
            <person name="Schurr U."/>
            <person name="Arsova B."/>
            <person name="Frunzke J."/>
        </authorList>
    </citation>
    <scope>NUCLEOTIDE SEQUENCE</scope>
</reference>
<organism evidence="2 3">
    <name type="scientific">Xanthomonas phage Langgrundblatt2</name>
    <dbReference type="NCBI Taxonomy" id="2939129"/>
    <lineage>
        <taxon>Viruses</taxon>
        <taxon>Duplodnaviria</taxon>
        <taxon>Heunggongvirae</taxon>
        <taxon>Uroviricota</taxon>
        <taxon>Caudoviricetes</taxon>
        <taxon>Stanbaylleyvirinae</taxon>
        <taxon>Shirevirus</taxon>
        <taxon>Shirevirus langgrundblatt2</taxon>
    </lineage>
</organism>
<evidence type="ECO:0000313" key="2">
    <source>
        <dbReference type="EMBL" id="URA06852.1"/>
    </source>
</evidence>
<dbReference type="Proteomes" id="UP001056424">
    <property type="component" value="Segment"/>
</dbReference>
<feature type="compositionally biased region" description="Basic residues" evidence="1">
    <location>
        <begin position="105"/>
        <end position="121"/>
    </location>
</feature>
<accession>A0A9E7J542</accession>
<evidence type="ECO:0000313" key="3">
    <source>
        <dbReference type="Proteomes" id="UP001056424"/>
    </source>
</evidence>
<name>A0A9E7J542_9CAUD</name>
<feature type="compositionally biased region" description="Polar residues" evidence="1">
    <location>
        <begin position="79"/>
        <end position="95"/>
    </location>
</feature>
<feature type="region of interest" description="Disordered" evidence="1">
    <location>
        <begin position="79"/>
        <end position="121"/>
    </location>
</feature>
<keyword evidence="2" id="KW-0269">Exonuclease</keyword>
<keyword evidence="2" id="KW-0378">Hydrolase</keyword>
<protein>
    <submittedName>
        <fullName evidence="2">Exonuclease</fullName>
    </submittedName>
</protein>
<keyword evidence="2" id="KW-0540">Nuclease</keyword>
<gene>
    <name evidence="2" type="ORF">Langgrundblatt2_BL20021</name>
</gene>
<dbReference type="EMBL" id="ON189043">
    <property type="protein sequence ID" value="URA06852.1"/>
    <property type="molecule type" value="Genomic_DNA"/>
</dbReference>